<dbReference type="AlphaFoldDB" id="A0A2A3ESR5"/>
<accession>A0A2A3ESR5</accession>
<proteinExistence type="predicted"/>
<gene>
    <name evidence="1" type="ORF">APICC_00044</name>
</gene>
<dbReference type="Proteomes" id="UP000242457">
    <property type="component" value="Unassembled WGS sequence"/>
</dbReference>
<keyword evidence="2" id="KW-1185">Reference proteome</keyword>
<evidence type="ECO:0000313" key="2">
    <source>
        <dbReference type="Proteomes" id="UP000242457"/>
    </source>
</evidence>
<organism evidence="1 2">
    <name type="scientific">Apis cerana cerana</name>
    <name type="common">Oriental honeybee</name>
    <dbReference type="NCBI Taxonomy" id="94128"/>
    <lineage>
        <taxon>Eukaryota</taxon>
        <taxon>Metazoa</taxon>
        <taxon>Ecdysozoa</taxon>
        <taxon>Arthropoda</taxon>
        <taxon>Hexapoda</taxon>
        <taxon>Insecta</taxon>
        <taxon>Pterygota</taxon>
        <taxon>Neoptera</taxon>
        <taxon>Endopterygota</taxon>
        <taxon>Hymenoptera</taxon>
        <taxon>Apocrita</taxon>
        <taxon>Aculeata</taxon>
        <taxon>Apoidea</taxon>
        <taxon>Anthophila</taxon>
        <taxon>Apidae</taxon>
        <taxon>Apis</taxon>
    </lineage>
</organism>
<dbReference type="OrthoDB" id="7671388at2759"/>
<evidence type="ECO:0000313" key="1">
    <source>
        <dbReference type="EMBL" id="PBC34332.1"/>
    </source>
</evidence>
<dbReference type="EMBL" id="KZ288192">
    <property type="protein sequence ID" value="PBC34332.1"/>
    <property type="molecule type" value="Genomic_DNA"/>
</dbReference>
<sequence>MSKYEDLIQAIACLSKNIYNFPIGAVSIEDFKPIEEKIRTTRESLKHLNAKLLLLKAQNEYKRNEESEDDTENIVTNLHEATANSLINNAAIKLCLHSYGIQAILTGEEGDHDMQKKIYACMCKLFVLNDNILSIEKEIENALKKQLELKIQCRNALFEYKDFLKEQEELRNKRLEETNPQHAINKERINKTIEKINMMKKLIVNFIAASSHMLNEPFYVQMLEDHRELVNFETILKISQNSEITNENN</sequence>
<name>A0A2A3ESR5_APICC</name>
<reference evidence="1 2" key="1">
    <citation type="submission" date="2014-07" db="EMBL/GenBank/DDBJ databases">
        <title>Genomic and transcriptomic analysis on Apis cerana provide comprehensive insights into honey bee biology.</title>
        <authorList>
            <person name="Diao Q."/>
            <person name="Sun L."/>
            <person name="Zheng H."/>
            <person name="Zheng H."/>
            <person name="Xu S."/>
            <person name="Wang S."/>
            <person name="Zeng Z."/>
            <person name="Hu F."/>
            <person name="Su S."/>
            <person name="Wu J."/>
        </authorList>
    </citation>
    <scope>NUCLEOTIDE SEQUENCE [LARGE SCALE GENOMIC DNA]</scope>
    <source>
        <tissue evidence="1">Pupae without intestine</tissue>
    </source>
</reference>
<protein>
    <submittedName>
        <fullName evidence="1">Uncharacterized protein</fullName>
    </submittedName>
</protein>